<feature type="transmembrane region" description="Helical" evidence="2">
    <location>
        <begin position="243"/>
        <end position="263"/>
    </location>
</feature>
<comment type="caution">
    <text evidence="3">The sequence shown here is derived from an EMBL/GenBank/DDBJ whole genome shotgun (WGS) entry which is preliminary data.</text>
</comment>
<keyword evidence="4" id="KW-1185">Reference proteome</keyword>
<name>A0ABP2CRP9_9GAMM</name>
<evidence type="ECO:0000256" key="1">
    <source>
        <dbReference type="SAM" id="Coils"/>
    </source>
</evidence>
<evidence type="ECO:0000256" key="2">
    <source>
        <dbReference type="SAM" id="Phobius"/>
    </source>
</evidence>
<sequence length="267" mass="30475">MSYGYEPAVWKEQAREHWAEFQPTRFRELHEAGKLEDALDYAVEQTWREMKSLIDSGVPAHEAWVMVRENYLFLPEEPGLCDDEYENTPFDDIMNEVHQILNEDYQRQREEWQKEFKQKAAQTEEAIQMIPGTNQVSSPIDWLNLARWILMLPVAVTAAYLASQLALILTSIGMASDGYSTASFWGQFYRVTTENIALGAVLILAGSAIAPTHKHMVAISLAVASLLLTGFLVYPMLALRDYWALWGTFCLLAALLLSTVSVYRRHH</sequence>
<dbReference type="EMBL" id="AAMX01000004">
    <property type="protein sequence ID" value="EAQ32565.1"/>
    <property type="molecule type" value="Genomic_DNA"/>
</dbReference>
<reference evidence="3 4" key="1">
    <citation type="submission" date="2006-01" db="EMBL/GenBank/DDBJ databases">
        <authorList>
            <person name="Brettar I."/>
            <person name="Hofle M."/>
            <person name="Ferriera S."/>
            <person name="Johnson J."/>
            <person name="Kravitz S."/>
            <person name="Halpern A."/>
            <person name="Remington K."/>
            <person name="Beeson K."/>
            <person name="Tran B."/>
            <person name="Rogers Y.-H."/>
            <person name="Friedman R."/>
            <person name="Venter J.C."/>
        </authorList>
    </citation>
    <scope>NUCLEOTIDE SEQUENCE [LARGE SCALE GENOMIC DNA]</scope>
    <source>
        <strain evidence="3 4">OS145</strain>
    </source>
</reference>
<protein>
    <submittedName>
        <fullName evidence="3">Uncharacterized protein</fullName>
    </submittedName>
</protein>
<proteinExistence type="predicted"/>
<keyword evidence="2" id="KW-0812">Transmembrane</keyword>
<feature type="transmembrane region" description="Helical" evidence="2">
    <location>
        <begin position="217"/>
        <end position="237"/>
    </location>
</feature>
<organism evidence="3 4">
    <name type="scientific">Idiomarina baltica OS145</name>
    <dbReference type="NCBI Taxonomy" id="314276"/>
    <lineage>
        <taxon>Bacteria</taxon>
        <taxon>Pseudomonadati</taxon>
        <taxon>Pseudomonadota</taxon>
        <taxon>Gammaproteobacteria</taxon>
        <taxon>Alteromonadales</taxon>
        <taxon>Idiomarinaceae</taxon>
        <taxon>Idiomarina</taxon>
    </lineage>
</organism>
<keyword evidence="2" id="KW-1133">Transmembrane helix</keyword>
<dbReference type="RefSeq" id="WP_006954526.1">
    <property type="nucleotide sequence ID" value="NZ_CH672403.1"/>
</dbReference>
<feature type="transmembrane region" description="Helical" evidence="2">
    <location>
        <begin position="148"/>
        <end position="168"/>
    </location>
</feature>
<evidence type="ECO:0000313" key="4">
    <source>
        <dbReference type="Proteomes" id="UP000016543"/>
    </source>
</evidence>
<gene>
    <name evidence="3" type="ORF">OS145_08843</name>
</gene>
<dbReference type="Proteomes" id="UP000016543">
    <property type="component" value="Unassembled WGS sequence"/>
</dbReference>
<keyword evidence="2" id="KW-0472">Membrane</keyword>
<feature type="transmembrane region" description="Helical" evidence="2">
    <location>
        <begin position="188"/>
        <end position="210"/>
    </location>
</feature>
<evidence type="ECO:0000313" key="3">
    <source>
        <dbReference type="EMBL" id="EAQ32565.1"/>
    </source>
</evidence>
<feature type="coiled-coil region" evidence="1">
    <location>
        <begin position="95"/>
        <end position="122"/>
    </location>
</feature>
<keyword evidence="1" id="KW-0175">Coiled coil</keyword>
<accession>A0ABP2CRP9</accession>